<evidence type="ECO:0000313" key="1">
    <source>
        <dbReference type="EMBL" id="SHI71230.1"/>
    </source>
</evidence>
<dbReference type="EMBL" id="FQZO01000001">
    <property type="protein sequence ID" value="SHI71230.1"/>
    <property type="molecule type" value="Genomic_DNA"/>
</dbReference>
<dbReference type="Proteomes" id="UP000184080">
    <property type="component" value="Unassembled WGS sequence"/>
</dbReference>
<keyword evidence="2" id="KW-1185">Reference proteome</keyword>
<dbReference type="RefSeq" id="WP_073004953.1">
    <property type="nucleotide sequence ID" value="NZ_FQZO01000001.1"/>
</dbReference>
<gene>
    <name evidence="1" type="ORF">SAMN05444401_1426</name>
</gene>
<reference evidence="1 2" key="1">
    <citation type="submission" date="2016-11" db="EMBL/GenBank/DDBJ databases">
        <authorList>
            <person name="Jaros S."/>
            <person name="Januszkiewicz K."/>
            <person name="Wedrychowicz H."/>
        </authorList>
    </citation>
    <scope>NUCLEOTIDE SEQUENCE [LARGE SCALE GENOMIC DNA]</scope>
    <source>
        <strain evidence="1 2">DSM 21864</strain>
    </source>
</reference>
<evidence type="ECO:0000313" key="2">
    <source>
        <dbReference type="Proteomes" id="UP000184080"/>
    </source>
</evidence>
<sequence length="79" mass="9567">MNKKDHNIFQDLKDVDELEDIEILDDELNNTYEEDEEETPWELIEDIDGLSDLLEDEENLEEYFVEEFPGLYRLKKIEN</sequence>
<protein>
    <submittedName>
        <fullName evidence="1">Uncharacterized protein</fullName>
    </submittedName>
</protein>
<name>A0A1M6DDI6_9CLOT</name>
<organism evidence="1 2">
    <name type="scientific">Clostridium amylolyticum</name>
    <dbReference type="NCBI Taxonomy" id="1121298"/>
    <lineage>
        <taxon>Bacteria</taxon>
        <taxon>Bacillati</taxon>
        <taxon>Bacillota</taxon>
        <taxon>Clostridia</taxon>
        <taxon>Eubacteriales</taxon>
        <taxon>Clostridiaceae</taxon>
        <taxon>Clostridium</taxon>
    </lineage>
</organism>
<proteinExistence type="predicted"/>
<accession>A0A1M6DDI6</accession>
<dbReference type="AlphaFoldDB" id="A0A1M6DDI6"/>